<dbReference type="PANTHER" id="PTHR33705">
    <property type="entry name" value="PHOSPHOCARRIER PROTEIN HPR"/>
    <property type="match status" value="1"/>
</dbReference>
<dbReference type="InterPro" id="IPR000032">
    <property type="entry name" value="HPr-like"/>
</dbReference>
<dbReference type="NCBIfam" id="NF010352">
    <property type="entry name" value="PRK13780.1"/>
    <property type="match status" value="1"/>
</dbReference>
<evidence type="ECO:0000256" key="5">
    <source>
        <dbReference type="ARBA" id="ARBA00022490"/>
    </source>
</evidence>
<dbReference type="PRINTS" id="PR00107">
    <property type="entry name" value="PHOSPHOCPHPR"/>
</dbReference>
<dbReference type="CDD" id="cd00367">
    <property type="entry name" value="PTS-HPr_like"/>
    <property type="match status" value="1"/>
</dbReference>
<accession>A0ABQ4KLQ0</accession>
<keyword evidence="6" id="KW-0762">Sugar transport</keyword>
<evidence type="ECO:0000256" key="6">
    <source>
        <dbReference type="ARBA" id="ARBA00022597"/>
    </source>
</evidence>
<comment type="similarity">
    <text evidence="3">Belongs to the HPr family.</text>
</comment>
<evidence type="ECO:0000256" key="4">
    <source>
        <dbReference type="ARBA" id="ARBA00020422"/>
    </source>
</evidence>
<dbReference type="EMBL" id="BORB01000022">
    <property type="protein sequence ID" value="GIN58318.1"/>
    <property type="molecule type" value="Genomic_DNA"/>
</dbReference>
<keyword evidence="6" id="KW-0813">Transport</keyword>
<dbReference type="PANTHER" id="PTHR33705:SF2">
    <property type="entry name" value="PHOSPHOCARRIER PROTEIN NPR"/>
    <property type="match status" value="1"/>
</dbReference>
<dbReference type="NCBIfam" id="TIGR01003">
    <property type="entry name" value="PTS_HPr_family"/>
    <property type="match status" value="1"/>
</dbReference>
<evidence type="ECO:0000313" key="10">
    <source>
        <dbReference type="Proteomes" id="UP000679950"/>
    </source>
</evidence>
<protein>
    <recommendedName>
        <fullName evidence="4">Phosphocarrier protein HPr</fullName>
    </recommendedName>
</protein>
<organism evidence="9 10">
    <name type="scientific">Lederbergia ruris</name>
    <dbReference type="NCBI Taxonomy" id="217495"/>
    <lineage>
        <taxon>Bacteria</taxon>
        <taxon>Bacillati</taxon>
        <taxon>Bacillota</taxon>
        <taxon>Bacilli</taxon>
        <taxon>Bacillales</taxon>
        <taxon>Bacillaceae</taxon>
        <taxon>Lederbergia</taxon>
    </lineage>
</organism>
<dbReference type="RefSeq" id="WP_158321512.1">
    <property type="nucleotide sequence ID" value="NZ_BORB01000022.1"/>
</dbReference>
<dbReference type="PROSITE" id="PS51350">
    <property type="entry name" value="PTS_HPR_DOM"/>
    <property type="match status" value="1"/>
</dbReference>
<feature type="domain" description="HPr" evidence="8">
    <location>
        <begin position="1"/>
        <end position="88"/>
    </location>
</feature>
<evidence type="ECO:0000256" key="7">
    <source>
        <dbReference type="ARBA" id="ARBA00022683"/>
    </source>
</evidence>
<dbReference type="InterPro" id="IPR035895">
    <property type="entry name" value="HPr-like_sf"/>
</dbReference>
<dbReference type="SUPFAM" id="SSF55594">
    <property type="entry name" value="HPr-like"/>
    <property type="match status" value="1"/>
</dbReference>
<comment type="caution">
    <text evidence="9">The sequence shown here is derived from an EMBL/GenBank/DDBJ whole genome shotgun (WGS) entry which is preliminary data.</text>
</comment>
<dbReference type="Gene3D" id="3.30.1340.10">
    <property type="entry name" value="HPr-like"/>
    <property type="match status" value="1"/>
</dbReference>
<proteinExistence type="inferred from homology"/>
<dbReference type="Pfam" id="PF00381">
    <property type="entry name" value="PTS-HPr"/>
    <property type="match status" value="1"/>
</dbReference>
<gene>
    <name evidence="9" type="ORF">J8TS2_26370</name>
</gene>
<keyword evidence="7" id="KW-0598">Phosphotransferase system</keyword>
<name>A0ABQ4KLQ0_9BACI</name>
<reference evidence="9 10" key="1">
    <citation type="submission" date="2021-03" db="EMBL/GenBank/DDBJ databases">
        <title>Antimicrobial resistance genes in bacteria isolated from Japanese honey, and their potential for conferring macrolide and lincosamide resistance in the American foulbrood pathogen Paenibacillus larvae.</title>
        <authorList>
            <person name="Okamoto M."/>
            <person name="Kumagai M."/>
            <person name="Kanamori H."/>
            <person name="Takamatsu D."/>
        </authorList>
    </citation>
    <scope>NUCLEOTIDE SEQUENCE [LARGE SCALE GENOMIC DNA]</scope>
    <source>
        <strain evidence="9 10">J8TS2</strain>
    </source>
</reference>
<dbReference type="InterPro" id="IPR050399">
    <property type="entry name" value="HPr"/>
</dbReference>
<comment type="function">
    <text evidence="1">General (non sugar-specific) component of the phosphoenolpyruvate-dependent sugar phosphotransferase system (sugar PTS). This major carbohydrate active-transport system catalyzes the phosphorylation of incoming sugar substrates concomitantly with their translocation across the cell membrane. The phosphoryl group from phosphoenolpyruvate (PEP) is transferred to the phosphoryl carrier protein HPr by enzyme I. Phospho-HPr then transfers it to the PTS EIIA domain.</text>
</comment>
<dbReference type="InterPro" id="IPR001020">
    <property type="entry name" value="PTS_HPr_His_P_site"/>
</dbReference>
<keyword evidence="10" id="KW-1185">Reference proteome</keyword>
<dbReference type="InterPro" id="IPR002114">
    <property type="entry name" value="PTS_HPr_Ser_P_site"/>
</dbReference>
<evidence type="ECO:0000256" key="2">
    <source>
        <dbReference type="ARBA" id="ARBA00004496"/>
    </source>
</evidence>
<evidence type="ECO:0000256" key="3">
    <source>
        <dbReference type="ARBA" id="ARBA00010736"/>
    </source>
</evidence>
<comment type="subcellular location">
    <subcellularLocation>
        <location evidence="2">Cytoplasm</location>
    </subcellularLocation>
</comment>
<dbReference type="PROSITE" id="PS00589">
    <property type="entry name" value="PTS_HPR_SER"/>
    <property type="match status" value="1"/>
</dbReference>
<keyword evidence="5" id="KW-0963">Cytoplasm</keyword>
<evidence type="ECO:0000313" key="9">
    <source>
        <dbReference type="EMBL" id="GIN58318.1"/>
    </source>
</evidence>
<evidence type="ECO:0000259" key="8">
    <source>
        <dbReference type="PROSITE" id="PS51350"/>
    </source>
</evidence>
<dbReference type="Proteomes" id="UP000679950">
    <property type="component" value="Unassembled WGS sequence"/>
</dbReference>
<evidence type="ECO:0000256" key="1">
    <source>
        <dbReference type="ARBA" id="ARBA00003681"/>
    </source>
</evidence>
<dbReference type="PROSITE" id="PS00369">
    <property type="entry name" value="PTS_HPR_HIS"/>
    <property type="match status" value="1"/>
</dbReference>
<sequence length="88" mass="9502">MLERAFTITDETGIHARPATNLVKAASQFQSEITLEYKGRPANLKSIMSIMAMGVGKDAEIKVIAEGTDEEAALNHIADTLKNEGLVD</sequence>